<dbReference type="SUPFAM" id="SSF53335">
    <property type="entry name" value="S-adenosyl-L-methionine-dependent methyltransferases"/>
    <property type="match status" value="1"/>
</dbReference>
<dbReference type="RefSeq" id="WP_005023376.1">
    <property type="nucleotide sequence ID" value="NZ_BKVS01000002.1"/>
</dbReference>
<dbReference type="EMBL" id="VFBM01000005">
    <property type="protein sequence ID" value="TNX92108.1"/>
    <property type="molecule type" value="Genomic_DNA"/>
</dbReference>
<dbReference type="GO" id="GO:0032259">
    <property type="term" value="P:methylation"/>
    <property type="evidence" value="ECO:0007669"/>
    <property type="project" value="UniProtKB-KW"/>
</dbReference>
<dbReference type="Pfam" id="PF04072">
    <property type="entry name" value="LCM"/>
    <property type="match status" value="1"/>
</dbReference>
<keyword evidence="1 3" id="KW-0489">Methyltransferase</keyword>
<dbReference type="PANTHER" id="PTHR43619">
    <property type="entry name" value="S-ADENOSYL-L-METHIONINE-DEPENDENT METHYLTRANSFERASE YKTD-RELATED"/>
    <property type="match status" value="1"/>
</dbReference>
<name>A0A2T1J2T0_ACIRA</name>
<dbReference type="InterPro" id="IPR029063">
    <property type="entry name" value="SAM-dependent_MTases_sf"/>
</dbReference>
<evidence type="ECO:0000256" key="2">
    <source>
        <dbReference type="ARBA" id="ARBA00022679"/>
    </source>
</evidence>
<proteinExistence type="predicted"/>
<accession>A0A2T1J2T0</accession>
<dbReference type="InterPro" id="IPR007213">
    <property type="entry name" value="Ppm1/Ppm2/Tcmp"/>
</dbReference>
<dbReference type="AlphaFoldDB" id="A0A2T1J2T0"/>
<protein>
    <submittedName>
        <fullName evidence="3">Leucine carboxyl methyltransferase</fullName>
    </submittedName>
</protein>
<dbReference type="Proteomes" id="UP000314285">
    <property type="component" value="Unassembled WGS sequence"/>
</dbReference>
<gene>
    <name evidence="3" type="ORF">FHY67_08065</name>
</gene>
<reference evidence="3 4" key="1">
    <citation type="submission" date="2019-06" db="EMBL/GenBank/DDBJ databases">
        <title>Genome of Acinetobacter radioresistens APH1, a phenol degrading strain.</title>
        <authorList>
            <person name="Liu Y."/>
        </authorList>
    </citation>
    <scope>NUCLEOTIDE SEQUENCE [LARGE SCALE GENOMIC DNA]</scope>
    <source>
        <strain evidence="3 4">APH1</strain>
    </source>
</reference>
<dbReference type="Gene3D" id="3.40.50.150">
    <property type="entry name" value="Vaccinia Virus protein VP39"/>
    <property type="match status" value="1"/>
</dbReference>
<dbReference type="GO" id="GO:0008168">
    <property type="term" value="F:methyltransferase activity"/>
    <property type="evidence" value="ECO:0007669"/>
    <property type="project" value="UniProtKB-KW"/>
</dbReference>
<organism evidence="3 4">
    <name type="scientific">Acinetobacter radioresistens</name>
    <dbReference type="NCBI Taxonomy" id="40216"/>
    <lineage>
        <taxon>Bacteria</taxon>
        <taxon>Pseudomonadati</taxon>
        <taxon>Pseudomonadota</taxon>
        <taxon>Gammaproteobacteria</taxon>
        <taxon>Moraxellales</taxon>
        <taxon>Moraxellaceae</taxon>
        <taxon>Acinetobacter</taxon>
    </lineage>
</organism>
<keyword evidence="2 3" id="KW-0808">Transferase</keyword>
<evidence type="ECO:0000256" key="1">
    <source>
        <dbReference type="ARBA" id="ARBA00022603"/>
    </source>
</evidence>
<comment type="caution">
    <text evidence="3">The sequence shown here is derived from an EMBL/GenBank/DDBJ whole genome shotgun (WGS) entry which is preliminary data.</text>
</comment>
<dbReference type="PANTHER" id="PTHR43619:SF2">
    <property type="entry name" value="S-ADENOSYL-L-METHIONINE-DEPENDENT METHYLTRANSFERASES SUPERFAMILY PROTEIN"/>
    <property type="match status" value="1"/>
</dbReference>
<dbReference type="STRING" id="40216.GCA_001917365_02343"/>
<sequence>MTRELSRHRHISFTAHYTGYIWYQMGISHPELATSKGKSLAMLVKPVESWAEKFIGASMRSSLKQRHEMLDDALKQLLEQTPNLQVLEIACGLSPRGWWFRKHYPQIDYRELDLPAMAHIKQQALQQIDPNSPEVLSVDLFSENFKQVFEIFDPKRPLVVISEGLVNYFDLTHLKQLISNISLYGSKFRTLHYLTDLYPQPQGRRLAKVMWSSSKLLKWMSRSAFTFHFQNPAEVQQFIQNAGFDEGEVIQPADSLYSKGSKPAQEARSHDIVWMVHAQKKQRI</sequence>
<evidence type="ECO:0000313" key="3">
    <source>
        <dbReference type="EMBL" id="TNX92108.1"/>
    </source>
</evidence>
<evidence type="ECO:0000313" key="4">
    <source>
        <dbReference type="Proteomes" id="UP000314285"/>
    </source>
</evidence>